<dbReference type="InterPro" id="IPR036511">
    <property type="entry name" value="TGT-like_sf"/>
</dbReference>
<dbReference type="GO" id="GO:0005829">
    <property type="term" value="C:cytosol"/>
    <property type="evidence" value="ECO:0007669"/>
    <property type="project" value="TreeGrafter"/>
</dbReference>
<organism evidence="9 10">
    <name type="scientific">Streblomastix strix</name>
    <dbReference type="NCBI Taxonomy" id="222440"/>
    <lineage>
        <taxon>Eukaryota</taxon>
        <taxon>Metamonada</taxon>
        <taxon>Preaxostyla</taxon>
        <taxon>Oxymonadida</taxon>
        <taxon>Streblomastigidae</taxon>
        <taxon>Streblomastix</taxon>
    </lineage>
</organism>
<proteinExistence type="inferred from homology"/>
<feature type="compositionally biased region" description="Basic and acidic residues" evidence="7">
    <location>
        <begin position="488"/>
        <end position="498"/>
    </location>
</feature>
<feature type="binding site" evidence="6">
    <location>
        <position position="316"/>
    </location>
    <ligand>
        <name>Zn(2+)</name>
        <dbReference type="ChEBI" id="CHEBI:29105"/>
    </ligand>
</feature>
<dbReference type="GO" id="GO:0046872">
    <property type="term" value="F:metal ion binding"/>
    <property type="evidence" value="ECO:0007669"/>
    <property type="project" value="UniProtKB-KW"/>
</dbReference>
<feature type="binding site" evidence="6">
    <location>
        <begin position="95"/>
        <end position="99"/>
    </location>
    <ligand>
        <name>substrate</name>
    </ligand>
</feature>
<feature type="active site" description="Proton acceptor" evidence="6">
    <location>
        <position position="95"/>
    </location>
</feature>
<protein>
    <recommendedName>
        <fullName evidence="6">Queuine tRNA-ribosyltransferase catalytic subunit 1</fullName>
        <ecNumber evidence="6">2.4.2.64</ecNumber>
    </recommendedName>
    <alternativeName>
        <fullName evidence="6">Guanine insertion enzyme</fullName>
    </alternativeName>
    <alternativeName>
        <fullName evidence="6">tRNA-guanine transglycosylase</fullName>
    </alternativeName>
</protein>
<dbReference type="HAMAP" id="MF_00168">
    <property type="entry name" value="Q_tRNA_Tgt"/>
    <property type="match status" value="1"/>
</dbReference>
<dbReference type="OrthoDB" id="10249838at2759"/>
<evidence type="ECO:0000313" key="9">
    <source>
        <dbReference type="EMBL" id="KAA6374091.1"/>
    </source>
</evidence>
<keyword evidence="4 6" id="KW-0479">Metal-binding</keyword>
<feature type="binding site" evidence="6">
    <location>
        <position position="221"/>
    </location>
    <ligand>
        <name>substrate</name>
    </ligand>
</feature>
<evidence type="ECO:0000313" key="10">
    <source>
        <dbReference type="Proteomes" id="UP000324800"/>
    </source>
</evidence>
<dbReference type="NCBIfam" id="TIGR00449">
    <property type="entry name" value="tgt_general"/>
    <property type="match status" value="1"/>
</dbReference>
<name>A0A5J4UW55_9EUKA</name>
<comment type="catalytic activity">
    <reaction evidence="6">
        <text>guanosine(34) in tRNA + queuine = queuosine(34) in tRNA + guanine</text>
        <dbReference type="Rhea" id="RHEA:16633"/>
        <dbReference type="Rhea" id="RHEA-COMP:10341"/>
        <dbReference type="Rhea" id="RHEA-COMP:18571"/>
        <dbReference type="ChEBI" id="CHEBI:16235"/>
        <dbReference type="ChEBI" id="CHEBI:17433"/>
        <dbReference type="ChEBI" id="CHEBI:74269"/>
        <dbReference type="ChEBI" id="CHEBI:194431"/>
        <dbReference type="EC" id="2.4.2.64"/>
    </reaction>
</comment>
<feature type="binding site" evidence="6">
    <location>
        <position position="341"/>
    </location>
    <ligand>
        <name>Zn(2+)</name>
        <dbReference type="ChEBI" id="CHEBI:29105"/>
    </ligand>
</feature>
<dbReference type="GO" id="GO:0008479">
    <property type="term" value="F:tRNA-guanosine(34) queuine transglycosylase activity"/>
    <property type="evidence" value="ECO:0007669"/>
    <property type="project" value="UniProtKB-UniRule"/>
</dbReference>
<evidence type="ECO:0000256" key="2">
    <source>
        <dbReference type="ARBA" id="ARBA00022679"/>
    </source>
</evidence>
<evidence type="ECO:0000256" key="7">
    <source>
        <dbReference type="SAM" id="MobiDB-lite"/>
    </source>
</evidence>
<comment type="function">
    <text evidence="6">Catalytic subunit of the queuine tRNA-ribosyltransferase (TGT) that catalyzes the base-exchange of a guanine (G) residue with queuine (Q) at position 34 (anticodon wobble position) in tRNAs with GU(N) anticodons (tRNA-Asp, -Asn, -His and -Tyr), resulting in the hypermodified nucleoside queuosine (7-(((4,5-cis-dihydroxy-2-cyclopenten-1-yl)amino)methyl)-7-deazaguanosine). Catalysis occurs through a double-displacement mechanism. The nucleophile active site attacks the C1' of nucleotide 34 to detach the guanine base from the RNA, forming a covalent enzyme-RNA intermediate. The proton acceptor active site deprotonates the incoming queuine, allowing a nucleophilic attack on the C1' of the ribose to form the product.</text>
</comment>
<evidence type="ECO:0000256" key="1">
    <source>
        <dbReference type="ARBA" id="ARBA00022676"/>
    </source>
</evidence>
<comment type="cofactor">
    <cofactor evidence="6">
        <name>Zn(2+)</name>
        <dbReference type="ChEBI" id="CHEBI:29105"/>
    </cofactor>
</comment>
<comment type="similarity">
    <text evidence="6">Belongs to the queuine tRNA-ribosyltransferase family.</text>
</comment>
<comment type="subcellular location">
    <subcellularLocation>
        <location evidence="6">Cytoplasm</location>
    </subcellularLocation>
</comment>
<dbReference type="Proteomes" id="UP000324800">
    <property type="component" value="Unassembled WGS sequence"/>
</dbReference>
<dbReference type="InterPro" id="IPR002616">
    <property type="entry name" value="tRNA_ribo_trans-like"/>
</dbReference>
<evidence type="ECO:0000256" key="5">
    <source>
        <dbReference type="ARBA" id="ARBA00022833"/>
    </source>
</evidence>
<comment type="subunit">
    <text evidence="6">Heterodimer of a catalytic subunit and an accessory subunit.</text>
</comment>
<keyword evidence="5 6" id="KW-0862">Zinc</keyword>
<evidence type="ECO:0000256" key="4">
    <source>
        <dbReference type="ARBA" id="ARBA00022723"/>
    </source>
</evidence>
<dbReference type="Pfam" id="PF01702">
    <property type="entry name" value="TGT"/>
    <property type="match status" value="1"/>
</dbReference>
<reference evidence="9 10" key="1">
    <citation type="submission" date="2019-03" db="EMBL/GenBank/DDBJ databases">
        <title>Single cell metagenomics reveals metabolic interactions within the superorganism composed of flagellate Streblomastix strix and complex community of Bacteroidetes bacteria on its surface.</title>
        <authorList>
            <person name="Treitli S.C."/>
            <person name="Kolisko M."/>
            <person name="Husnik F."/>
            <person name="Keeling P."/>
            <person name="Hampl V."/>
        </authorList>
    </citation>
    <scope>NUCLEOTIDE SEQUENCE [LARGE SCALE GENOMIC DNA]</scope>
    <source>
        <strain evidence="9">ST1C</strain>
    </source>
</reference>
<feature type="region of interest" description="Disordered" evidence="7">
    <location>
        <begin position="448"/>
        <end position="498"/>
    </location>
</feature>
<dbReference type="EC" id="2.4.2.64" evidence="6"/>
<keyword evidence="6" id="KW-0963">Cytoplasm</keyword>
<evidence type="ECO:0000256" key="3">
    <source>
        <dbReference type="ARBA" id="ARBA00022694"/>
    </source>
</evidence>
<gene>
    <name evidence="9" type="ORF">EZS28_030383</name>
</gene>
<feature type="region of interest" description="RNA binding; important for wobble base 34 recognition" evidence="6">
    <location>
        <begin position="276"/>
        <end position="280"/>
    </location>
</feature>
<feature type="binding site" evidence="6">
    <location>
        <position position="192"/>
    </location>
    <ligand>
        <name>substrate</name>
    </ligand>
</feature>
<feature type="binding site" evidence="6">
    <location>
        <position position="311"/>
    </location>
    <ligand>
        <name>Zn(2+)</name>
        <dbReference type="ChEBI" id="CHEBI:29105"/>
    </ligand>
</feature>
<feature type="binding site" evidence="6">
    <location>
        <position position="313"/>
    </location>
    <ligand>
        <name>Zn(2+)</name>
        <dbReference type="ChEBI" id="CHEBI:29105"/>
    </ligand>
</feature>
<dbReference type="EMBL" id="SNRW01012237">
    <property type="protein sequence ID" value="KAA6374091.1"/>
    <property type="molecule type" value="Genomic_DNA"/>
</dbReference>
<dbReference type="NCBIfam" id="TIGR00430">
    <property type="entry name" value="Q_tRNA_tgt"/>
    <property type="match status" value="1"/>
</dbReference>
<dbReference type="PANTHER" id="PTHR43530">
    <property type="entry name" value="QUEUINE TRNA-RIBOSYLTRANSFERASE CATALYTIC SUBUNIT 1"/>
    <property type="match status" value="1"/>
</dbReference>
<keyword evidence="2 6" id="KW-0808">Transferase</keyword>
<dbReference type="InterPro" id="IPR004803">
    <property type="entry name" value="TGT"/>
</dbReference>
<keyword evidence="3 6" id="KW-0819">tRNA processing</keyword>
<dbReference type="AlphaFoldDB" id="A0A5J4UW55"/>
<comment type="caution">
    <text evidence="9">The sequence shown here is derived from an EMBL/GenBank/DDBJ whole genome shotgun (WGS) entry which is preliminary data.</text>
</comment>
<feature type="active site" description="Nucleophile" evidence="6">
    <location>
        <position position="271"/>
    </location>
</feature>
<feature type="binding site" evidence="6">
    <location>
        <position position="149"/>
    </location>
    <ligand>
        <name>substrate</name>
    </ligand>
</feature>
<dbReference type="PANTHER" id="PTHR43530:SF1">
    <property type="entry name" value="QUEUINE TRNA-RIBOSYLTRANSFERASE CATALYTIC SUBUNIT 1"/>
    <property type="match status" value="1"/>
</dbReference>
<dbReference type="Gene3D" id="3.20.20.105">
    <property type="entry name" value="Queuine tRNA-ribosyltransferase-like"/>
    <property type="match status" value="1"/>
</dbReference>
<evidence type="ECO:0000256" key="6">
    <source>
        <dbReference type="HAMAP-Rule" id="MF_03218"/>
    </source>
</evidence>
<keyword evidence="1 6" id="KW-0328">Glycosyltransferase</keyword>
<dbReference type="SUPFAM" id="SSF51713">
    <property type="entry name" value="tRNA-guanine transglycosylase"/>
    <property type="match status" value="1"/>
</dbReference>
<feature type="region of interest" description="RNA binding" evidence="6">
    <location>
        <begin position="252"/>
        <end position="258"/>
    </location>
</feature>
<dbReference type="GO" id="GO:0006400">
    <property type="term" value="P:tRNA modification"/>
    <property type="evidence" value="ECO:0007669"/>
    <property type="project" value="InterPro"/>
</dbReference>
<sequence>MSSASALQFEVEAKFNNARCATLTLPHGPCRTPMFMPVGTQAAMKGLLSHQMEDLDVDLMLSNTYWLSQNPGADVVASLGGLHKMMGWVRNILTDSGGFQMVSLLELSSVNEDGVTFKSPKDGKMTLLTPEESIGIQNKLGADIIMALDDVVPSTLTGPRVSEAQERTIRWLDRCYDAHKRPHDQNLFAIVQGGLDLNLRRKCVEAFIERDSKIPGYAIGGLSGGEEKDIFWRIVQLACSLLPPNKPRYVMGVGYPVDILICSALGADMFDCVYPARTARFGTALSDVPGGVLKLRSDQYAEDPRVIDPGCKCYICRGAYTRARLHQLACKEGGGELITYHNIAYMMNLTSRLRTSLRSGEFPSFVRWYIRTIFPRRIDCPQWVCNALVSAGISKDVKIEWYPQDEQIIIGDQSHIHLKLDNENKQNQNEQIPIQSPYHVKERNIHGASKQRNIKIGDNQNDEINKDVLNVGKNKRKRENETQQNQESGKKRQRQDSQ</sequence>
<accession>A0A5J4UW55</accession>
<feature type="domain" description="tRNA-guanine(15) transglycosylase-like" evidence="8">
    <location>
        <begin position="17"/>
        <end position="372"/>
    </location>
</feature>
<evidence type="ECO:0000259" key="8">
    <source>
        <dbReference type="Pfam" id="PF01702"/>
    </source>
</evidence>